<dbReference type="InterPro" id="IPR051058">
    <property type="entry name" value="GDSL_Est/Lipase"/>
</dbReference>
<dbReference type="EMBL" id="NBII01000001">
    <property type="protein sequence ID" value="PAV23139.1"/>
    <property type="molecule type" value="Genomic_DNA"/>
</dbReference>
<proteinExistence type="predicted"/>
<dbReference type="SUPFAM" id="SSF52266">
    <property type="entry name" value="SGNH hydrolase"/>
    <property type="match status" value="1"/>
</dbReference>
<dbReference type="GO" id="GO:0005975">
    <property type="term" value="P:carbohydrate metabolic process"/>
    <property type="evidence" value="ECO:0007669"/>
    <property type="project" value="InterPro"/>
</dbReference>
<dbReference type="PANTHER" id="PTHR45648:SF85">
    <property type="entry name" value="A, PUTATIVE (AFU_ORTHOLOGUE AFUA_2G10760)-RELATED"/>
    <property type="match status" value="1"/>
</dbReference>
<dbReference type="InterPro" id="IPR001087">
    <property type="entry name" value="GDSL"/>
</dbReference>
<dbReference type="OrthoDB" id="1600564at2759"/>
<evidence type="ECO:0000259" key="4">
    <source>
        <dbReference type="Pfam" id="PF00734"/>
    </source>
</evidence>
<dbReference type="Proteomes" id="UP000217199">
    <property type="component" value="Unassembled WGS sequence"/>
</dbReference>
<feature type="domain" description="CBM1" evidence="4">
    <location>
        <begin position="27"/>
        <end position="53"/>
    </location>
</feature>
<dbReference type="InterPro" id="IPR035971">
    <property type="entry name" value="CBD_sf"/>
</dbReference>
<evidence type="ECO:0000313" key="6">
    <source>
        <dbReference type="Proteomes" id="UP000217199"/>
    </source>
</evidence>
<dbReference type="PANTHER" id="PTHR45648">
    <property type="entry name" value="GDSL LIPASE/ACYLHYDROLASE FAMILY PROTEIN (AFU_ORTHOLOGUE AFUA_4G14700)"/>
    <property type="match status" value="1"/>
</dbReference>
<feature type="signal peptide" evidence="3">
    <location>
        <begin position="1"/>
        <end position="19"/>
    </location>
</feature>
<dbReference type="AlphaFoldDB" id="A0A286UU76"/>
<dbReference type="InParanoid" id="A0A286UU76"/>
<keyword evidence="1 3" id="KW-0732">Signal</keyword>
<dbReference type="Gene3D" id="3.40.50.1110">
    <property type="entry name" value="SGNH hydrolase"/>
    <property type="match status" value="1"/>
</dbReference>
<accession>A0A286UU76</accession>
<keyword evidence="6" id="KW-1185">Reference proteome</keyword>
<gene>
    <name evidence="5" type="ORF">PNOK_0020700</name>
</gene>
<dbReference type="SUPFAM" id="SSF57180">
    <property type="entry name" value="Cellulose-binding domain"/>
    <property type="match status" value="1"/>
</dbReference>
<dbReference type="GO" id="GO:0030248">
    <property type="term" value="F:cellulose binding"/>
    <property type="evidence" value="ECO:0007669"/>
    <property type="project" value="InterPro"/>
</dbReference>
<dbReference type="InterPro" id="IPR036514">
    <property type="entry name" value="SGNH_hydro_sf"/>
</dbReference>
<evidence type="ECO:0000256" key="3">
    <source>
        <dbReference type="SAM" id="SignalP"/>
    </source>
</evidence>
<reference evidence="5 6" key="1">
    <citation type="journal article" date="2017" name="Mol. Ecol.">
        <title>Comparative and population genomic landscape of Phellinus noxius: A hypervariable fungus causing root rot in trees.</title>
        <authorList>
            <person name="Chung C.L."/>
            <person name="Lee T.J."/>
            <person name="Akiba M."/>
            <person name="Lee H.H."/>
            <person name="Kuo T.H."/>
            <person name="Liu D."/>
            <person name="Ke H.M."/>
            <person name="Yokoi T."/>
            <person name="Roa M.B."/>
            <person name="Lu M.J."/>
            <person name="Chang Y.Y."/>
            <person name="Ann P.J."/>
            <person name="Tsai J.N."/>
            <person name="Chen C.Y."/>
            <person name="Tzean S.S."/>
            <person name="Ota Y."/>
            <person name="Hattori T."/>
            <person name="Sahashi N."/>
            <person name="Liou R.F."/>
            <person name="Kikuchi T."/>
            <person name="Tsai I.J."/>
        </authorList>
    </citation>
    <scope>NUCLEOTIDE SEQUENCE [LARGE SCALE GENOMIC DNA]</scope>
    <source>
        <strain evidence="5 6">FFPRI411160</strain>
    </source>
</reference>
<dbReference type="GO" id="GO:0016788">
    <property type="term" value="F:hydrolase activity, acting on ester bonds"/>
    <property type="evidence" value="ECO:0007669"/>
    <property type="project" value="InterPro"/>
</dbReference>
<dbReference type="Pfam" id="PF00657">
    <property type="entry name" value="Lipase_GDSL"/>
    <property type="match status" value="1"/>
</dbReference>
<sequence length="360" mass="38524">MNSFSLLLATGVFASIASASPQQIILGQCRGTEWAGAETCVSRAVCAELIDYYSKYLSSSKSSSTPASITTSEAVAPPPVLPVDASFWFSFGDSYTQTGFDPAGVLPTDGNPLGNPTYPGHTAVGGTNWIDVDTVTFNNSLILTYNYAYGGATIDASLVPSMVLSMTDQVNQFLTGAANRPSTTPWTSENSLFSFWIGINDLGNSYSKGGDRDAFSDTLLDAYFALVQKIVSTGWVVLICAVGGRNFLFINVPPTDRSPWLLAQSKDAQSLLKTVIAGYNLKLADRASQLEANNTGVKTWVWDSNSAFSLILDNPTAFGFTDATSYGGIKDFWGNNYHPSSAAHTIFGKNISTTLTGTRW</sequence>
<evidence type="ECO:0000256" key="2">
    <source>
        <dbReference type="ARBA" id="ARBA00022801"/>
    </source>
</evidence>
<dbReference type="Pfam" id="PF00734">
    <property type="entry name" value="CBM_1"/>
    <property type="match status" value="1"/>
</dbReference>
<organism evidence="5 6">
    <name type="scientific">Pyrrhoderma noxium</name>
    <dbReference type="NCBI Taxonomy" id="2282107"/>
    <lineage>
        <taxon>Eukaryota</taxon>
        <taxon>Fungi</taxon>
        <taxon>Dikarya</taxon>
        <taxon>Basidiomycota</taxon>
        <taxon>Agaricomycotina</taxon>
        <taxon>Agaricomycetes</taxon>
        <taxon>Hymenochaetales</taxon>
        <taxon>Hymenochaetaceae</taxon>
        <taxon>Pyrrhoderma</taxon>
    </lineage>
</organism>
<dbReference type="InterPro" id="IPR000254">
    <property type="entry name" value="CBD"/>
</dbReference>
<dbReference type="STRING" id="2282107.A0A286UU76"/>
<comment type="caution">
    <text evidence="5">The sequence shown here is derived from an EMBL/GenBank/DDBJ whole genome shotgun (WGS) entry which is preliminary data.</text>
</comment>
<dbReference type="GO" id="GO:0005576">
    <property type="term" value="C:extracellular region"/>
    <property type="evidence" value="ECO:0007669"/>
    <property type="project" value="InterPro"/>
</dbReference>
<evidence type="ECO:0000313" key="5">
    <source>
        <dbReference type="EMBL" id="PAV23139.1"/>
    </source>
</evidence>
<name>A0A286UU76_9AGAM</name>
<feature type="chain" id="PRO_5013662434" evidence="3">
    <location>
        <begin position="20"/>
        <end position="360"/>
    </location>
</feature>
<keyword evidence="2" id="KW-0378">Hydrolase</keyword>
<dbReference type="CDD" id="cd01846">
    <property type="entry name" value="fatty_acyltransferase_like"/>
    <property type="match status" value="1"/>
</dbReference>
<evidence type="ECO:0000256" key="1">
    <source>
        <dbReference type="ARBA" id="ARBA00022729"/>
    </source>
</evidence>
<protein>
    <submittedName>
        <fullName evidence="5">Carbohydrate esterase family 16</fullName>
    </submittedName>
</protein>